<reference evidence="3" key="2">
    <citation type="submission" date="2021-02" db="EMBL/GenBank/DDBJ databases">
        <authorList>
            <person name="Kimball J.A."/>
            <person name="Haas M.W."/>
            <person name="Macchietto M."/>
            <person name="Kono T."/>
            <person name="Duquette J."/>
            <person name="Shao M."/>
        </authorList>
    </citation>
    <scope>NUCLEOTIDE SEQUENCE</scope>
    <source>
        <tissue evidence="3">Fresh leaf tissue</tissue>
    </source>
</reference>
<reference evidence="3" key="1">
    <citation type="journal article" date="2021" name="bioRxiv">
        <title>Whole Genome Assembly and Annotation of Northern Wild Rice, Zizania palustris L., Supports a Whole Genome Duplication in the Zizania Genus.</title>
        <authorList>
            <person name="Haas M."/>
            <person name="Kono T."/>
            <person name="Macchietto M."/>
            <person name="Millas R."/>
            <person name="McGilp L."/>
            <person name="Shao M."/>
            <person name="Duquette J."/>
            <person name="Hirsch C.N."/>
            <person name="Kimball J."/>
        </authorList>
    </citation>
    <scope>NUCLEOTIDE SEQUENCE</scope>
    <source>
        <tissue evidence="3">Fresh leaf tissue</tissue>
    </source>
</reference>
<feature type="region of interest" description="Disordered" evidence="1">
    <location>
        <begin position="68"/>
        <end position="107"/>
    </location>
</feature>
<proteinExistence type="predicted"/>
<keyword evidence="2" id="KW-0472">Membrane</keyword>
<accession>A0A8J5S6C1</accession>
<keyword evidence="4" id="KW-1185">Reference proteome</keyword>
<sequence>MHVWRRRRRRPSPPGSGILTSIVLRRVTSGASLSNMGRSHHMIGLCVAVAITWVSPLPVLRFGLASRATRSDPSKVDAPIQRAEDGNSSTGRTRQDRKAESGAHTSTAGWVPQWRLTRLGPSTLATTTLQFPVSSEF</sequence>
<evidence type="ECO:0000256" key="1">
    <source>
        <dbReference type="SAM" id="MobiDB-lite"/>
    </source>
</evidence>
<dbReference type="Proteomes" id="UP000729402">
    <property type="component" value="Unassembled WGS sequence"/>
</dbReference>
<comment type="caution">
    <text evidence="3">The sequence shown here is derived from an EMBL/GenBank/DDBJ whole genome shotgun (WGS) entry which is preliminary data.</text>
</comment>
<dbReference type="EMBL" id="JAAALK010000287">
    <property type="protein sequence ID" value="KAG8059198.1"/>
    <property type="molecule type" value="Genomic_DNA"/>
</dbReference>
<feature type="transmembrane region" description="Helical" evidence="2">
    <location>
        <begin position="42"/>
        <end position="64"/>
    </location>
</feature>
<dbReference type="AlphaFoldDB" id="A0A8J5S6C1"/>
<evidence type="ECO:0000256" key="2">
    <source>
        <dbReference type="SAM" id="Phobius"/>
    </source>
</evidence>
<keyword evidence="2" id="KW-1133">Transmembrane helix</keyword>
<evidence type="ECO:0000313" key="4">
    <source>
        <dbReference type="Proteomes" id="UP000729402"/>
    </source>
</evidence>
<gene>
    <name evidence="3" type="ORF">GUJ93_ZPchr0002g23902</name>
</gene>
<evidence type="ECO:0000313" key="3">
    <source>
        <dbReference type="EMBL" id="KAG8059198.1"/>
    </source>
</evidence>
<keyword evidence="2" id="KW-0812">Transmembrane</keyword>
<organism evidence="3 4">
    <name type="scientific">Zizania palustris</name>
    <name type="common">Northern wild rice</name>
    <dbReference type="NCBI Taxonomy" id="103762"/>
    <lineage>
        <taxon>Eukaryota</taxon>
        <taxon>Viridiplantae</taxon>
        <taxon>Streptophyta</taxon>
        <taxon>Embryophyta</taxon>
        <taxon>Tracheophyta</taxon>
        <taxon>Spermatophyta</taxon>
        <taxon>Magnoliopsida</taxon>
        <taxon>Liliopsida</taxon>
        <taxon>Poales</taxon>
        <taxon>Poaceae</taxon>
        <taxon>BOP clade</taxon>
        <taxon>Oryzoideae</taxon>
        <taxon>Oryzeae</taxon>
        <taxon>Zizaniinae</taxon>
        <taxon>Zizania</taxon>
    </lineage>
</organism>
<protein>
    <submittedName>
        <fullName evidence="3">Uncharacterized protein</fullName>
    </submittedName>
</protein>
<name>A0A8J5S6C1_ZIZPA</name>